<keyword evidence="1" id="KW-0732">Signal</keyword>
<accession>A0A6J3KA22</accession>
<proteinExistence type="predicted"/>
<sequence>MKLCPSVFLVALVATLLLFIEYTTANSICPEENCLDSTKCNDWVVGSTCPRSSDTCCSVVKSEYRTHCRHFGGECLDSCNQLLRQAAVDCPADKVCCTLV</sequence>
<feature type="chain" id="PRO_5026944121" evidence="1">
    <location>
        <begin position="26"/>
        <end position="100"/>
    </location>
</feature>
<evidence type="ECO:0000313" key="2">
    <source>
        <dbReference type="Proteomes" id="UP000504631"/>
    </source>
</evidence>
<dbReference type="RefSeq" id="XP_033349356.1">
    <property type="nucleotide sequence ID" value="XM_033493465.1"/>
</dbReference>
<feature type="signal peptide" evidence="1">
    <location>
        <begin position="1"/>
        <end position="25"/>
    </location>
</feature>
<dbReference type="GeneID" id="117233304"/>
<dbReference type="AlphaFoldDB" id="A0A6J3KA22"/>
<reference evidence="3" key="1">
    <citation type="submission" date="2025-08" db="UniProtKB">
        <authorList>
            <consortium name="RefSeq"/>
        </authorList>
    </citation>
    <scope>IDENTIFICATION</scope>
    <source>
        <tissue evidence="3">Muscle</tissue>
    </source>
</reference>
<dbReference type="KEGG" id="bvk:117233304"/>
<organism evidence="2 3">
    <name type="scientific">Bombus vosnesenskii</name>
    <dbReference type="NCBI Taxonomy" id="207650"/>
    <lineage>
        <taxon>Eukaryota</taxon>
        <taxon>Metazoa</taxon>
        <taxon>Ecdysozoa</taxon>
        <taxon>Arthropoda</taxon>
        <taxon>Hexapoda</taxon>
        <taxon>Insecta</taxon>
        <taxon>Pterygota</taxon>
        <taxon>Neoptera</taxon>
        <taxon>Endopterygota</taxon>
        <taxon>Hymenoptera</taxon>
        <taxon>Apocrita</taxon>
        <taxon>Aculeata</taxon>
        <taxon>Apoidea</taxon>
        <taxon>Anthophila</taxon>
        <taxon>Apidae</taxon>
        <taxon>Bombus</taxon>
        <taxon>Pyrobombus</taxon>
    </lineage>
</organism>
<gene>
    <name evidence="3" type="primary">LOC117233304</name>
</gene>
<evidence type="ECO:0000256" key="1">
    <source>
        <dbReference type="SAM" id="SignalP"/>
    </source>
</evidence>
<name>A0A6J3KA22_9HYME</name>
<protein>
    <submittedName>
        <fullName evidence="3">Uncharacterized protein LOC117233304</fullName>
    </submittedName>
</protein>
<evidence type="ECO:0000313" key="3">
    <source>
        <dbReference type="RefSeq" id="XP_033349356.1"/>
    </source>
</evidence>
<dbReference type="Proteomes" id="UP000504631">
    <property type="component" value="Unplaced"/>
</dbReference>
<keyword evidence="2" id="KW-1185">Reference proteome</keyword>